<evidence type="ECO:0000256" key="3">
    <source>
        <dbReference type="ARBA" id="ARBA00010318"/>
    </source>
</evidence>
<dbReference type="PROSITE" id="PS51850">
    <property type="entry name" value="KARI_N"/>
    <property type="match status" value="1"/>
</dbReference>
<evidence type="ECO:0000256" key="6">
    <source>
        <dbReference type="ARBA" id="ARBA00022842"/>
    </source>
</evidence>
<evidence type="ECO:0000256" key="12">
    <source>
        <dbReference type="HAMAP-Rule" id="MF_00435"/>
    </source>
</evidence>
<comment type="similarity">
    <text evidence="3 12 13">Belongs to the ketol-acid reductoisomerase family.</text>
</comment>
<keyword evidence="18" id="KW-1185">Reference proteome</keyword>
<dbReference type="PANTHER" id="PTHR21371">
    <property type="entry name" value="KETOL-ACID REDUCTOISOMERASE, MITOCHONDRIAL"/>
    <property type="match status" value="1"/>
</dbReference>
<reference evidence="17 18" key="1">
    <citation type="submission" date="2020-02" db="EMBL/GenBank/DDBJ databases">
        <title>Comparative genome analysis reveals the metabolism and evolution of the thermophilic archaeal genus Metallosphaera.</title>
        <authorList>
            <person name="Jiang C."/>
        </authorList>
    </citation>
    <scope>NUCLEOTIDE SEQUENCE [LARGE SCALE GENOMIC DNA]</scope>
    <source>
        <strain evidence="17 18">Ric-A</strain>
    </source>
</reference>
<feature type="domain" description="KARI C-terminal knotted" evidence="16">
    <location>
        <begin position="186"/>
        <end position="331"/>
    </location>
</feature>
<dbReference type="PROSITE" id="PS51851">
    <property type="entry name" value="KARI_C"/>
    <property type="match status" value="1"/>
</dbReference>
<accession>A0A6N0NWK0</accession>
<feature type="binding site" evidence="12 13">
    <location>
        <position position="194"/>
    </location>
    <ligand>
        <name>Mg(2+)</name>
        <dbReference type="ChEBI" id="CHEBI:18420"/>
        <label>1</label>
    </ligand>
</feature>
<comment type="function">
    <text evidence="12">Involved in the biosynthesis of branched-chain amino acids (BCAA). Catalyzes an alkyl-migration followed by a ketol-acid reduction of (S)-2-acetolactate (S2AL) to yield (R)-2,3-dihydroxy-isovalerate. In the isomerase reaction, S2AL is rearranged via a Mg-dependent methyl migration to produce 3-hydroxy-3-methyl-2-ketobutyrate (HMKB). In the reductase reaction, this 2-ketoacid undergoes a metal-dependent reduction by NADPH to yield (R)-2,3-dihydroxy-isovalerate.</text>
</comment>
<gene>
    <name evidence="12 17" type="primary">ilvC</name>
    <name evidence="17" type="ORF">GWK48_03135</name>
</gene>
<evidence type="ECO:0000259" key="16">
    <source>
        <dbReference type="PROSITE" id="PS51851"/>
    </source>
</evidence>
<feature type="binding site" evidence="12 13">
    <location>
        <position position="230"/>
    </location>
    <ligand>
        <name>Mg(2+)</name>
        <dbReference type="ChEBI" id="CHEBI:18420"/>
        <label>2</label>
    </ligand>
</feature>
<feature type="compositionally biased region" description="Basic and acidic residues" evidence="14">
    <location>
        <begin position="308"/>
        <end position="335"/>
    </location>
</feature>
<dbReference type="GO" id="GO:0009099">
    <property type="term" value="P:L-valine biosynthetic process"/>
    <property type="evidence" value="ECO:0007669"/>
    <property type="project" value="UniProtKB-UniRule"/>
</dbReference>
<keyword evidence="17" id="KW-0413">Isomerase</keyword>
<evidence type="ECO:0000256" key="8">
    <source>
        <dbReference type="ARBA" id="ARBA00023304"/>
    </source>
</evidence>
<evidence type="ECO:0000256" key="4">
    <source>
        <dbReference type="ARBA" id="ARBA00022605"/>
    </source>
</evidence>
<dbReference type="GO" id="GO:0050661">
    <property type="term" value="F:NADP binding"/>
    <property type="evidence" value="ECO:0007669"/>
    <property type="project" value="InterPro"/>
</dbReference>
<dbReference type="UniPathway" id="UPA00049">
    <property type="reaction ID" value="UER00060"/>
</dbReference>
<dbReference type="NCBIfam" id="NF004017">
    <property type="entry name" value="PRK05479.1"/>
    <property type="match status" value="1"/>
</dbReference>
<feature type="binding site" evidence="12">
    <location>
        <begin position="28"/>
        <end position="31"/>
    </location>
    <ligand>
        <name>NADP(+)</name>
        <dbReference type="ChEBI" id="CHEBI:58349"/>
    </ligand>
</feature>
<evidence type="ECO:0000256" key="9">
    <source>
        <dbReference type="ARBA" id="ARBA00050504"/>
    </source>
</evidence>
<dbReference type="PANTHER" id="PTHR21371:SF1">
    <property type="entry name" value="KETOL-ACID REDUCTOISOMERASE, MITOCHONDRIAL"/>
    <property type="match status" value="1"/>
</dbReference>
<dbReference type="SUPFAM" id="SSF48179">
    <property type="entry name" value="6-phosphogluconate dehydrogenase C-terminal domain-like"/>
    <property type="match status" value="1"/>
</dbReference>
<evidence type="ECO:0000256" key="1">
    <source>
        <dbReference type="ARBA" id="ARBA00004864"/>
    </source>
</evidence>
<dbReference type="GO" id="GO:0016853">
    <property type="term" value="F:isomerase activity"/>
    <property type="evidence" value="ECO:0007669"/>
    <property type="project" value="UniProtKB-KW"/>
</dbReference>
<proteinExistence type="inferred from homology"/>
<feature type="binding site" evidence="12">
    <location>
        <position position="56"/>
    </location>
    <ligand>
        <name>NADP(+)</name>
        <dbReference type="ChEBI" id="CHEBI:58349"/>
    </ligand>
</feature>
<keyword evidence="7 12" id="KW-0560">Oxidoreductase</keyword>
<dbReference type="EC" id="1.1.1.86" evidence="12"/>
<evidence type="ECO:0000256" key="13">
    <source>
        <dbReference type="PROSITE-ProRule" id="PRU01198"/>
    </source>
</evidence>
<feature type="binding site" evidence="12 13">
    <location>
        <position position="198"/>
    </location>
    <ligand>
        <name>Mg(2+)</name>
        <dbReference type="ChEBI" id="CHEBI:18420"/>
        <label>1</label>
    </ligand>
</feature>
<protein>
    <recommendedName>
        <fullName evidence="12">Ketol-acid reductoisomerase (NADP(+))</fullName>
        <shortName evidence="12">KARI</shortName>
        <ecNumber evidence="12">1.1.1.86</ecNumber>
    </recommendedName>
    <alternativeName>
        <fullName evidence="12">Acetohydroxy-acid isomeroreductase</fullName>
        <shortName evidence="12">AHIR</shortName>
    </alternativeName>
    <alternativeName>
        <fullName evidence="12">Alpha-keto-beta-hydroxylacyl reductoisomerase</fullName>
    </alternativeName>
</protein>
<dbReference type="Gene3D" id="3.40.50.720">
    <property type="entry name" value="NAD(P)-binding Rossmann-like Domain"/>
    <property type="match status" value="1"/>
</dbReference>
<dbReference type="OrthoDB" id="6064at2157"/>
<dbReference type="InterPro" id="IPR014359">
    <property type="entry name" value="KARI_prok"/>
</dbReference>
<comment type="pathway">
    <text evidence="1 12">Amino-acid biosynthesis; L-valine biosynthesis; L-valine from pyruvate: step 2/4.</text>
</comment>
<comment type="catalytic activity">
    <reaction evidence="12">
        <text>(2R,3R)-2,3-dihydroxy-3-methylpentanoate + NADP(+) = (S)-2-ethyl-2-hydroxy-3-oxobutanoate + NADPH + H(+)</text>
        <dbReference type="Rhea" id="RHEA:13493"/>
        <dbReference type="ChEBI" id="CHEBI:15378"/>
        <dbReference type="ChEBI" id="CHEBI:49256"/>
        <dbReference type="ChEBI" id="CHEBI:49258"/>
        <dbReference type="ChEBI" id="CHEBI:57783"/>
        <dbReference type="ChEBI" id="CHEBI:58349"/>
        <dbReference type="EC" id="1.1.1.86"/>
    </reaction>
</comment>
<dbReference type="UniPathway" id="UPA00047">
    <property type="reaction ID" value="UER00056"/>
</dbReference>
<dbReference type="KEGG" id="mten:GWK48_03135"/>
<dbReference type="InterPro" id="IPR013023">
    <property type="entry name" value="KARI"/>
</dbReference>
<dbReference type="AlphaFoldDB" id="A0A6N0NWK0"/>
<dbReference type="FunFam" id="3.40.50.720:FF:000023">
    <property type="entry name" value="Ketol-acid reductoisomerase (NADP(+))"/>
    <property type="match status" value="1"/>
</dbReference>
<evidence type="ECO:0000313" key="18">
    <source>
        <dbReference type="Proteomes" id="UP000509301"/>
    </source>
</evidence>
<comment type="caution">
    <text evidence="12">Lacks conserved residue(s) required for the propagation of feature annotation.</text>
</comment>
<dbReference type="InterPro" id="IPR036291">
    <property type="entry name" value="NAD(P)-bd_dom_sf"/>
</dbReference>
<evidence type="ECO:0000256" key="14">
    <source>
        <dbReference type="SAM" id="MobiDB-lite"/>
    </source>
</evidence>
<keyword evidence="5 12" id="KW-0479">Metal-binding</keyword>
<dbReference type="NCBIfam" id="TIGR00465">
    <property type="entry name" value="ilvC"/>
    <property type="match status" value="1"/>
</dbReference>
<dbReference type="PIRSF" id="PIRSF000116">
    <property type="entry name" value="IlvC_gammaproteo"/>
    <property type="match status" value="1"/>
</dbReference>
<dbReference type="InterPro" id="IPR008927">
    <property type="entry name" value="6-PGluconate_DH-like_C_sf"/>
</dbReference>
<dbReference type="GeneID" id="55640910"/>
<evidence type="ECO:0000256" key="7">
    <source>
        <dbReference type="ARBA" id="ARBA00023002"/>
    </source>
</evidence>
<dbReference type="GO" id="GO:0000287">
    <property type="term" value="F:magnesium ion binding"/>
    <property type="evidence" value="ECO:0007669"/>
    <property type="project" value="UniProtKB-UniRule"/>
</dbReference>
<dbReference type="GO" id="GO:0009097">
    <property type="term" value="P:isoleucine biosynthetic process"/>
    <property type="evidence" value="ECO:0007669"/>
    <property type="project" value="UniProtKB-UniRule"/>
</dbReference>
<dbReference type="Pfam" id="PF07991">
    <property type="entry name" value="KARI_N"/>
    <property type="match status" value="1"/>
</dbReference>
<feature type="binding site" evidence="12">
    <location>
        <position position="137"/>
    </location>
    <ligand>
        <name>NADP(+)</name>
        <dbReference type="ChEBI" id="CHEBI:58349"/>
    </ligand>
</feature>
<sequence length="335" mass="37410">MSRIAKIYTDKDVTLDIIKGKKIAVLGYGSQGRAWALNLRDSGLNVTVGLERQGKSWDQATADGFKPEKTEDAVKKADVVIFLVPDMAQRLVYRERVQPYLREGMDLVFAHGFNIHYRLIEPPKNVDVYMVAPKGPGPIVRDFYTKGGGVPVLVAVHQNYSGKAMEKALAIAKGLGGTRAGAIETTFKEETETDLIGEQTILVGGVMELMKSAFETLVEMGYQPEVAYFETINELKMIVDLIYDKGFMGMLRAVSDTAKYGGFTVGKHVINEETRRRIREAAEKVRSGKFAEEWIEEYGRGSPTLQKGMEDMDKSMEEQTGRRLKEIIERGKPKA</sequence>
<evidence type="ECO:0000256" key="5">
    <source>
        <dbReference type="ARBA" id="ARBA00022723"/>
    </source>
</evidence>
<comment type="catalytic activity">
    <reaction evidence="12">
        <text>(2R)-2,3-dihydroxy-3-methylbutanoate + NADP(+) = (2S)-2-acetolactate + NADPH + H(+)</text>
        <dbReference type="Rhea" id="RHEA:22068"/>
        <dbReference type="ChEBI" id="CHEBI:15378"/>
        <dbReference type="ChEBI" id="CHEBI:49072"/>
        <dbReference type="ChEBI" id="CHEBI:57783"/>
        <dbReference type="ChEBI" id="CHEBI:58349"/>
        <dbReference type="ChEBI" id="CHEBI:58476"/>
        <dbReference type="EC" id="1.1.1.86"/>
    </reaction>
</comment>
<dbReference type="HAMAP" id="MF_00435">
    <property type="entry name" value="IlvC"/>
    <property type="match status" value="1"/>
</dbReference>
<comment type="cofactor">
    <cofactor evidence="12">
        <name>Mg(2+)</name>
        <dbReference type="ChEBI" id="CHEBI:18420"/>
    </cofactor>
    <text evidence="12">Binds 2 magnesium ions per subunit.</text>
</comment>
<dbReference type="Pfam" id="PF01450">
    <property type="entry name" value="KARI_C"/>
    <property type="match status" value="1"/>
</dbReference>
<evidence type="ECO:0000256" key="11">
    <source>
        <dbReference type="ARBA" id="ARBA00055021"/>
    </source>
</evidence>
<dbReference type="Gene3D" id="6.10.240.10">
    <property type="match status" value="1"/>
</dbReference>
<keyword evidence="4 12" id="KW-0028">Amino-acid biosynthesis</keyword>
<dbReference type="InterPro" id="IPR013116">
    <property type="entry name" value="KARI_N"/>
</dbReference>
<dbReference type="Proteomes" id="UP000509301">
    <property type="component" value="Chromosome"/>
</dbReference>
<organism evidence="17 18">
    <name type="scientific">Metallosphaera tengchongensis</name>
    <dbReference type="NCBI Taxonomy" id="1532350"/>
    <lineage>
        <taxon>Archaea</taxon>
        <taxon>Thermoproteota</taxon>
        <taxon>Thermoprotei</taxon>
        <taxon>Sulfolobales</taxon>
        <taxon>Sulfolobaceae</taxon>
        <taxon>Metallosphaera</taxon>
    </lineage>
</organism>
<dbReference type="InterPro" id="IPR000506">
    <property type="entry name" value="KARI_C"/>
</dbReference>
<comment type="function">
    <text evidence="11">Involved in the biosynthesis of branched-chain amino acids (BCAA). Catalyzes an alkyl-migration followed by a ketol-acid reduction of (S)-2-acetolactate (S2AL) to yield (R)-2,3-dihydroxy-isovalerate. In the isomerase reaction, S2AL is rearranged via a Mg-dependent methyl migration to produce 3-hydroxy-3-methyl-2-ketobutyrate (HMKB). In the reductase reaction, this 2-ketoacid undergoes a metal-dependent reduction by NADPH or NADH to yield (R)-2,3-dihydroxy-isovalerate.</text>
</comment>
<evidence type="ECO:0000256" key="10">
    <source>
        <dbReference type="ARBA" id="ARBA00052344"/>
    </source>
</evidence>
<evidence type="ECO:0000313" key="17">
    <source>
        <dbReference type="EMBL" id="QKQ99519.1"/>
    </source>
</evidence>
<dbReference type="RefSeq" id="WP_174629509.1">
    <property type="nucleotide sequence ID" value="NZ_CP049074.1"/>
</dbReference>
<comment type="catalytic activity">
    <reaction evidence="9">
        <text>(2R)-2,3-dihydroxy-3-methylbutanoate + NAD(+) = (2S)-2-acetolactate + NADH + H(+)</text>
        <dbReference type="Rhea" id="RHEA:30627"/>
        <dbReference type="ChEBI" id="CHEBI:15378"/>
        <dbReference type="ChEBI" id="CHEBI:49072"/>
        <dbReference type="ChEBI" id="CHEBI:57540"/>
        <dbReference type="ChEBI" id="CHEBI:57945"/>
        <dbReference type="ChEBI" id="CHEBI:58476"/>
        <dbReference type="EC" id="1.1.1.383"/>
    </reaction>
</comment>
<keyword evidence="12" id="KW-0521">NADP</keyword>
<feature type="domain" description="KARI N-terminal Rossmann" evidence="15">
    <location>
        <begin position="5"/>
        <end position="185"/>
    </location>
</feature>
<dbReference type="GO" id="GO:0004455">
    <property type="term" value="F:ketol-acid reductoisomerase activity"/>
    <property type="evidence" value="ECO:0007669"/>
    <property type="project" value="UniProtKB-UniRule"/>
</dbReference>
<feature type="active site" evidence="12">
    <location>
        <position position="111"/>
    </location>
</feature>
<name>A0A6N0NWK0_9CREN</name>
<comment type="catalytic activity">
    <reaction evidence="10">
        <text>(2R)-2,3-dihydroxy-3-methylbutanoate + NADP(+) = (2S)-2-acetolactate + NADPH + H(+)</text>
        <dbReference type="Rhea" id="RHEA:22068"/>
        <dbReference type="ChEBI" id="CHEBI:15378"/>
        <dbReference type="ChEBI" id="CHEBI:49072"/>
        <dbReference type="ChEBI" id="CHEBI:57783"/>
        <dbReference type="ChEBI" id="CHEBI:58349"/>
        <dbReference type="ChEBI" id="CHEBI:58476"/>
        <dbReference type="EC" id="1.1.1.383"/>
    </reaction>
</comment>
<feature type="binding site" evidence="12 13">
    <location>
        <position position="234"/>
    </location>
    <ligand>
        <name>Mg(2+)</name>
        <dbReference type="ChEBI" id="CHEBI:18420"/>
        <label>2</label>
    </ligand>
</feature>
<keyword evidence="6 12" id="KW-0460">Magnesium</keyword>
<keyword evidence="8 12" id="KW-0100">Branched-chain amino acid biosynthesis</keyword>
<evidence type="ECO:0000256" key="2">
    <source>
        <dbReference type="ARBA" id="ARBA00004885"/>
    </source>
</evidence>
<feature type="region of interest" description="Disordered" evidence="14">
    <location>
        <begin position="302"/>
        <end position="335"/>
    </location>
</feature>
<feature type="binding site" evidence="12 13">
    <location>
        <position position="194"/>
    </location>
    <ligand>
        <name>Mg(2+)</name>
        <dbReference type="ChEBI" id="CHEBI:18420"/>
        <label>2</label>
    </ligand>
</feature>
<feature type="binding site" evidence="12 13">
    <location>
        <position position="255"/>
    </location>
    <ligand>
        <name>substrate</name>
    </ligand>
</feature>
<evidence type="ECO:0000259" key="15">
    <source>
        <dbReference type="PROSITE" id="PS51850"/>
    </source>
</evidence>
<comment type="pathway">
    <text evidence="2 12">Amino-acid biosynthesis; L-isoleucine biosynthesis; L-isoleucine from 2-oxobutanoate: step 2/4.</text>
</comment>
<dbReference type="SUPFAM" id="SSF51735">
    <property type="entry name" value="NAD(P)-binding Rossmann-fold domains"/>
    <property type="match status" value="1"/>
</dbReference>
<dbReference type="EMBL" id="CP049074">
    <property type="protein sequence ID" value="QKQ99519.1"/>
    <property type="molecule type" value="Genomic_DNA"/>
</dbReference>